<proteinExistence type="predicted"/>
<dbReference type="AlphaFoldDB" id="A0A0L7K3W1"/>
<dbReference type="EMBL" id="JTDY01011375">
    <property type="protein sequence ID" value="KOB56716.1"/>
    <property type="molecule type" value="Genomic_DNA"/>
</dbReference>
<gene>
    <name evidence="4" type="ORF">OBRU01_25786</name>
</gene>
<name>A0A0L7K3W1_OPEBR</name>
<evidence type="ECO:0000256" key="1">
    <source>
        <dbReference type="SAM" id="MobiDB-lite"/>
    </source>
</evidence>
<dbReference type="STRING" id="104452.A0A0L7K3W1"/>
<evidence type="ECO:0000259" key="2">
    <source>
        <dbReference type="Pfam" id="PF12017"/>
    </source>
</evidence>
<dbReference type="InterPro" id="IPR048365">
    <property type="entry name" value="TNP-like_RNaseH_N"/>
</dbReference>
<evidence type="ECO:0000259" key="3">
    <source>
        <dbReference type="Pfam" id="PF21787"/>
    </source>
</evidence>
<feature type="region of interest" description="Disordered" evidence="1">
    <location>
        <begin position="103"/>
        <end position="129"/>
    </location>
</feature>
<dbReference type="Pfam" id="PF21787">
    <property type="entry name" value="TNP-like_RNaseH_N"/>
    <property type="match status" value="1"/>
</dbReference>
<feature type="domain" description="Transposable element P transposase-like RNase H" evidence="3">
    <location>
        <begin position="234"/>
        <end position="363"/>
    </location>
</feature>
<evidence type="ECO:0008006" key="6">
    <source>
        <dbReference type="Google" id="ProtNLM"/>
    </source>
</evidence>
<keyword evidence="5" id="KW-1185">Reference proteome</keyword>
<organism evidence="4 5">
    <name type="scientific">Operophtera brumata</name>
    <name type="common">Winter moth</name>
    <name type="synonym">Phalaena brumata</name>
    <dbReference type="NCBI Taxonomy" id="104452"/>
    <lineage>
        <taxon>Eukaryota</taxon>
        <taxon>Metazoa</taxon>
        <taxon>Ecdysozoa</taxon>
        <taxon>Arthropoda</taxon>
        <taxon>Hexapoda</taxon>
        <taxon>Insecta</taxon>
        <taxon>Pterygota</taxon>
        <taxon>Neoptera</taxon>
        <taxon>Endopterygota</taxon>
        <taxon>Lepidoptera</taxon>
        <taxon>Glossata</taxon>
        <taxon>Ditrysia</taxon>
        <taxon>Geometroidea</taxon>
        <taxon>Geometridae</taxon>
        <taxon>Larentiinae</taxon>
        <taxon>Operophtera</taxon>
    </lineage>
</organism>
<evidence type="ECO:0000313" key="5">
    <source>
        <dbReference type="Proteomes" id="UP000037510"/>
    </source>
</evidence>
<dbReference type="Proteomes" id="UP000037510">
    <property type="component" value="Unassembled WGS sequence"/>
</dbReference>
<feature type="non-terminal residue" evidence="4">
    <location>
        <position position="1"/>
    </location>
</feature>
<evidence type="ECO:0000313" key="4">
    <source>
        <dbReference type="EMBL" id="KOB56716.1"/>
    </source>
</evidence>
<feature type="compositionally biased region" description="Polar residues" evidence="1">
    <location>
        <begin position="103"/>
        <end position="117"/>
    </location>
</feature>
<reference evidence="4 5" key="1">
    <citation type="journal article" date="2015" name="Genome Biol. Evol.">
        <title>The genome of winter moth (Operophtera brumata) provides a genomic perspective on sexual dimorphism and phenology.</title>
        <authorList>
            <person name="Derks M.F."/>
            <person name="Smit S."/>
            <person name="Salis L."/>
            <person name="Schijlen E."/>
            <person name="Bossers A."/>
            <person name="Mateman C."/>
            <person name="Pijl A.S."/>
            <person name="de Ridder D."/>
            <person name="Groenen M.A."/>
            <person name="Visser M.E."/>
            <person name="Megens H.J."/>
        </authorList>
    </citation>
    <scope>NUCLEOTIDE SEQUENCE [LARGE SCALE GENOMIC DNA]</scope>
    <source>
        <strain evidence="4">WM2013NL</strain>
        <tissue evidence="4">Head and thorax</tissue>
    </source>
</reference>
<sequence length="507" mass="57091">RTSHLVCSVHFEDSSIKIIKHLKDNALPSKLLHNQPQESSSSETQSTSAGVKGKVTICSNKIIKDGSCSSEVQSTSAQMKGEGCKEIILSINKQYVTVATQTESLQSKEQQTQTLKSLTEKTPRKRKLSNEVPGCNLKRVKLDQELTKSKELEANNLSPTRNDPDDETYSRFQKLIEWQNTIKNKYKGNRYDAEFKVFALNLHYSSPHAYKCLQSLLKLPCKSTLNRFKIHIPPKFDNRVLDSLALKLKSLPDAAKYCTICVDEMSLKKNLYYNVKNDEVIGFHNVNGQISPVIASNAFVLLLQGIYVKWNQPLAYALVASAKHYEEIELWIKEVITKLSTIGIKVKAIVSDQAANFVKFAKEIAVQTLSRTVSAALHTYIDLGNISEDARPTADFLQLMNDLFDVLNSSKINGCNKFQVPFTLNKNQENLLNNSKEMFAASEAINRNTGKNNTACPDLNNVLETVPELSKTNLFTRYKDLNKESGFYGSLKMPPKEFIQYVQNLET</sequence>
<comment type="caution">
    <text evidence="4">The sequence shown here is derived from an EMBL/GenBank/DDBJ whole genome shotgun (WGS) entry which is preliminary data.</text>
</comment>
<feature type="domain" description="THAP9-like helix-turn-helix" evidence="2">
    <location>
        <begin position="178"/>
        <end position="227"/>
    </location>
</feature>
<feature type="non-terminal residue" evidence="4">
    <location>
        <position position="507"/>
    </location>
</feature>
<protein>
    <recommendedName>
        <fullName evidence="6">THAP-type domain-containing protein</fullName>
    </recommendedName>
</protein>
<dbReference type="Pfam" id="PF12017">
    <property type="entry name" value="Tnp_P_element"/>
    <property type="match status" value="1"/>
</dbReference>
<accession>A0A0L7K3W1</accession>
<dbReference type="InterPro" id="IPR021896">
    <property type="entry name" value="THAP9-like_HTH"/>
</dbReference>